<dbReference type="Pfam" id="PF03640">
    <property type="entry name" value="Lipoprotein_15"/>
    <property type="match status" value="2"/>
</dbReference>
<dbReference type="PANTHER" id="PTHR39335:SF1">
    <property type="entry name" value="BLL4220 PROTEIN"/>
    <property type="match status" value="1"/>
</dbReference>
<evidence type="ECO:0000313" key="3">
    <source>
        <dbReference type="Proteomes" id="UP000683575"/>
    </source>
</evidence>
<feature type="signal peptide" evidence="1">
    <location>
        <begin position="1"/>
        <end position="19"/>
    </location>
</feature>
<keyword evidence="3" id="KW-1185">Reference proteome</keyword>
<keyword evidence="1" id="KW-0732">Signal</keyword>
<feature type="chain" id="PRO_5038493566" description="Lipoprotein with Yx(FWY)xxD motif" evidence="1">
    <location>
        <begin position="20"/>
        <end position="168"/>
    </location>
</feature>
<proteinExistence type="predicted"/>
<dbReference type="Proteomes" id="UP000683575">
    <property type="component" value="Chromosome"/>
</dbReference>
<protein>
    <recommendedName>
        <fullName evidence="4">Lipoprotein with Yx(FWY)xxD motif</fullName>
    </recommendedName>
</protein>
<name>A0A975T1U6_9ACTN</name>
<dbReference type="GO" id="GO:0043448">
    <property type="term" value="P:alkane catabolic process"/>
    <property type="evidence" value="ECO:0007669"/>
    <property type="project" value="TreeGrafter"/>
</dbReference>
<dbReference type="RefSeq" id="WP_216941185.1">
    <property type="nucleotide sequence ID" value="NZ_CP077062.1"/>
</dbReference>
<organism evidence="2 3">
    <name type="scientific">Nocardioides panacis</name>
    <dbReference type="NCBI Taxonomy" id="2849501"/>
    <lineage>
        <taxon>Bacteria</taxon>
        <taxon>Bacillati</taxon>
        <taxon>Actinomycetota</taxon>
        <taxon>Actinomycetes</taxon>
        <taxon>Propionibacteriales</taxon>
        <taxon>Nocardioidaceae</taxon>
        <taxon>Nocardioides</taxon>
    </lineage>
</organism>
<dbReference type="InterPro" id="IPR005297">
    <property type="entry name" value="Lipoprotein_repeat"/>
</dbReference>
<dbReference type="KEGG" id="nps:KRR39_06040"/>
<dbReference type="EMBL" id="CP077062">
    <property type="protein sequence ID" value="QWZ09339.1"/>
    <property type="molecule type" value="Genomic_DNA"/>
</dbReference>
<evidence type="ECO:0000256" key="1">
    <source>
        <dbReference type="SAM" id="SignalP"/>
    </source>
</evidence>
<dbReference type="PROSITE" id="PS51257">
    <property type="entry name" value="PROKAR_LIPOPROTEIN"/>
    <property type="match status" value="1"/>
</dbReference>
<reference evidence="2" key="1">
    <citation type="submission" date="2021-06" db="EMBL/GenBank/DDBJ databases">
        <title>Complete genome sequence of Nocardioides sp. G188.</title>
        <authorList>
            <person name="Im W.-T."/>
        </authorList>
    </citation>
    <scope>NUCLEOTIDE SEQUENCE</scope>
    <source>
        <strain evidence="2">G188</strain>
    </source>
</reference>
<sequence length="168" mass="16075">MIKLLVLGAVLAAGLSACGGSSPSTTSSSAGSSPAASGAVLAPAHTTLGTVLVDHSGRTVYLLTADTPGHSSCTAQCLAYWPSVAPTSSTTPPPGVSAPVGSAKVAGGGSTVTVGGWPVYTFVQDSAPGDVKGEGVKSFGGVWYAVSPSGHAVMPGAAASPSSGRGGY</sequence>
<accession>A0A975T1U6</accession>
<evidence type="ECO:0000313" key="2">
    <source>
        <dbReference type="EMBL" id="QWZ09339.1"/>
    </source>
</evidence>
<dbReference type="PANTHER" id="PTHR39335">
    <property type="entry name" value="BLL4220 PROTEIN"/>
    <property type="match status" value="1"/>
</dbReference>
<gene>
    <name evidence="2" type="ORF">KRR39_06040</name>
</gene>
<evidence type="ECO:0008006" key="4">
    <source>
        <dbReference type="Google" id="ProtNLM"/>
    </source>
</evidence>
<dbReference type="AlphaFoldDB" id="A0A975T1U6"/>